<keyword evidence="8" id="KW-1185">Reference proteome</keyword>
<dbReference type="InterPro" id="IPR018062">
    <property type="entry name" value="HTH_AraC-typ_CS"/>
</dbReference>
<evidence type="ECO:0000256" key="5">
    <source>
        <dbReference type="ARBA" id="ARBA00023163"/>
    </source>
</evidence>
<evidence type="ECO:0000313" key="7">
    <source>
        <dbReference type="EMBL" id="SDV50124.1"/>
    </source>
</evidence>
<evidence type="ECO:0000313" key="8">
    <source>
        <dbReference type="Proteomes" id="UP000243719"/>
    </source>
</evidence>
<dbReference type="Gene3D" id="1.10.10.60">
    <property type="entry name" value="Homeodomain-like"/>
    <property type="match status" value="1"/>
</dbReference>
<dbReference type="PANTHER" id="PTHR11019">
    <property type="entry name" value="HTH-TYPE TRANSCRIPTIONAL REGULATOR NIMR"/>
    <property type="match status" value="1"/>
</dbReference>
<dbReference type="PANTHER" id="PTHR11019:SF159">
    <property type="entry name" value="TRANSCRIPTIONAL REGULATOR-RELATED"/>
    <property type="match status" value="1"/>
</dbReference>
<feature type="domain" description="HTH araC/xylS-type" evidence="6">
    <location>
        <begin position="158"/>
        <end position="258"/>
    </location>
</feature>
<dbReference type="GO" id="GO:0003700">
    <property type="term" value="F:DNA-binding transcription factor activity"/>
    <property type="evidence" value="ECO:0007669"/>
    <property type="project" value="InterPro"/>
</dbReference>
<keyword evidence="2" id="KW-0805">Transcription regulation</keyword>
<evidence type="ECO:0000256" key="4">
    <source>
        <dbReference type="ARBA" id="ARBA00023159"/>
    </source>
</evidence>
<dbReference type="Proteomes" id="UP000243719">
    <property type="component" value="Unassembled WGS sequence"/>
</dbReference>
<evidence type="ECO:0000256" key="2">
    <source>
        <dbReference type="ARBA" id="ARBA00023015"/>
    </source>
</evidence>
<dbReference type="InterPro" id="IPR009057">
    <property type="entry name" value="Homeodomain-like_sf"/>
</dbReference>
<dbReference type="PROSITE" id="PS00041">
    <property type="entry name" value="HTH_ARAC_FAMILY_1"/>
    <property type="match status" value="1"/>
</dbReference>
<dbReference type="SUPFAM" id="SSF51182">
    <property type="entry name" value="RmlC-like cupins"/>
    <property type="match status" value="1"/>
</dbReference>
<dbReference type="PRINTS" id="PR00032">
    <property type="entry name" value="HTHARAC"/>
</dbReference>
<evidence type="ECO:0000259" key="6">
    <source>
        <dbReference type="PROSITE" id="PS01124"/>
    </source>
</evidence>
<protein>
    <submittedName>
        <fullName evidence="7">AraC-type DNA-binding protein</fullName>
    </submittedName>
</protein>
<dbReference type="SMART" id="SM00342">
    <property type="entry name" value="HTH_ARAC"/>
    <property type="match status" value="1"/>
</dbReference>
<dbReference type="SUPFAM" id="SSF46689">
    <property type="entry name" value="Homeodomain-like"/>
    <property type="match status" value="1"/>
</dbReference>
<gene>
    <name evidence="7" type="ORF">SAMN05216551_110138</name>
</gene>
<organism evidence="7 8">
    <name type="scientific">Chitinasiproducens palmae</name>
    <dbReference type="NCBI Taxonomy" id="1770053"/>
    <lineage>
        <taxon>Bacteria</taxon>
        <taxon>Pseudomonadati</taxon>
        <taxon>Pseudomonadota</taxon>
        <taxon>Betaproteobacteria</taxon>
        <taxon>Burkholderiales</taxon>
        <taxon>Burkholderiaceae</taxon>
        <taxon>Chitinasiproducens</taxon>
    </lineage>
</organism>
<keyword evidence="4" id="KW-0010">Activator</keyword>
<dbReference type="InterPro" id="IPR018060">
    <property type="entry name" value="HTH_AraC"/>
</dbReference>
<dbReference type="InterPro" id="IPR020449">
    <property type="entry name" value="Tscrpt_reg_AraC-type_HTH"/>
</dbReference>
<dbReference type="GO" id="GO:0043565">
    <property type="term" value="F:sequence-specific DNA binding"/>
    <property type="evidence" value="ECO:0007669"/>
    <property type="project" value="InterPro"/>
</dbReference>
<dbReference type="InterPro" id="IPR014710">
    <property type="entry name" value="RmlC-like_jellyroll"/>
</dbReference>
<sequence length="262" mass="29442">MWRDRYAPIRTDADVPVVGRQWEYESGFRELWHAHDEGQLIYVTRGVLRVLTVDGIWTLAPFQGIWLPAAALHELHAIGEVTVRTAYVHSDATFQNGGWRSCRALRVDALLDALLVALTDGADCDASQRFDLMLALFRLELARAVPISSGTLSLPSDRRLRAICQQMLAAPDNNDTIERWSERVGASARTLARLFREETGLSFGQWRQQLRLTEAIARLALGMPVATIAAELGYQSSSAFISMFRKTLGETPQRYLRRQDVG</sequence>
<evidence type="ECO:0000256" key="3">
    <source>
        <dbReference type="ARBA" id="ARBA00023125"/>
    </source>
</evidence>
<dbReference type="AlphaFoldDB" id="A0A1H2PSU5"/>
<dbReference type="STRING" id="1770053.SAMN05216551_110138"/>
<keyword evidence="3 7" id="KW-0238">DNA-binding</keyword>
<dbReference type="PROSITE" id="PS01124">
    <property type="entry name" value="HTH_ARAC_FAMILY_2"/>
    <property type="match status" value="1"/>
</dbReference>
<dbReference type="Pfam" id="PF12833">
    <property type="entry name" value="HTH_18"/>
    <property type="match status" value="1"/>
</dbReference>
<evidence type="ECO:0000256" key="1">
    <source>
        <dbReference type="ARBA" id="ARBA00022491"/>
    </source>
</evidence>
<dbReference type="InterPro" id="IPR011051">
    <property type="entry name" value="RmlC_Cupin_sf"/>
</dbReference>
<dbReference type="CDD" id="cd06124">
    <property type="entry name" value="cupin_NimR-like_N"/>
    <property type="match status" value="1"/>
</dbReference>
<accession>A0A1H2PSU5</accession>
<keyword evidence="5" id="KW-0804">Transcription</keyword>
<name>A0A1H2PSU5_9BURK</name>
<dbReference type="FunFam" id="1.10.10.60:FF:000132">
    <property type="entry name" value="AraC family transcriptional regulator"/>
    <property type="match status" value="1"/>
</dbReference>
<dbReference type="Gene3D" id="2.60.120.10">
    <property type="entry name" value="Jelly Rolls"/>
    <property type="match status" value="1"/>
</dbReference>
<keyword evidence="1" id="KW-0678">Repressor</keyword>
<dbReference type="InterPro" id="IPR003313">
    <property type="entry name" value="AraC-bd"/>
</dbReference>
<reference evidence="8" key="1">
    <citation type="submission" date="2016-09" db="EMBL/GenBank/DDBJ databases">
        <authorList>
            <person name="Varghese N."/>
            <person name="Submissions S."/>
        </authorList>
    </citation>
    <scope>NUCLEOTIDE SEQUENCE [LARGE SCALE GENOMIC DNA]</scope>
    <source>
        <strain evidence="8">JS23</strain>
    </source>
</reference>
<dbReference type="EMBL" id="FNLO01000010">
    <property type="protein sequence ID" value="SDV50124.1"/>
    <property type="molecule type" value="Genomic_DNA"/>
</dbReference>
<dbReference type="Pfam" id="PF02311">
    <property type="entry name" value="AraC_binding"/>
    <property type="match status" value="1"/>
</dbReference>
<proteinExistence type="predicted"/>